<keyword evidence="7" id="KW-1133">Transmembrane helix</keyword>
<dbReference type="SUPFAM" id="SSF47384">
    <property type="entry name" value="Homodimeric domain of signal transducing histidine kinase"/>
    <property type="match status" value="1"/>
</dbReference>
<evidence type="ECO:0000256" key="4">
    <source>
        <dbReference type="ARBA" id="ARBA00022679"/>
    </source>
</evidence>
<dbReference type="InterPro" id="IPR036890">
    <property type="entry name" value="HATPase_C_sf"/>
</dbReference>
<dbReference type="InterPro" id="IPR003661">
    <property type="entry name" value="HisK_dim/P_dom"/>
</dbReference>
<dbReference type="EMBL" id="QRTF01000034">
    <property type="protein sequence ID" value="RGQ46425.1"/>
    <property type="molecule type" value="Genomic_DNA"/>
</dbReference>
<comment type="catalytic activity">
    <reaction evidence="1">
        <text>ATP + protein L-histidine = ADP + protein N-phospho-L-histidine.</text>
        <dbReference type="EC" id="2.7.13.3"/>
    </reaction>
</comment>
<keyword evidence="3" id="KW-0597">Phosphoprotein</keyword>
<dbReference type="CDD" id="cd00082">
    <property type="entry name" value="HisKA"/>
    <property type="match status" value="1"/>
</dbReference>
<feature type="transmembrane region" description="Helical" evidence="7">
    <location>
        <begin position="188"/>
        <end position="213"/>
    </location>
</feature>
<keyword evidence="6" id="KW-0902">Two-component regulatory system</keyword>
<dbReference type="Proteomes" id="UP000283738">
    <property type="component" value="Unassembled WGS sequence"/>
</dbReference>
<protein>
    <recommendedName>
        <fullName evidence="2">histidine kinase</fullName>
        <ecNumber evidence="2">2.7.13.3</ecNumber>
    </recommendedName>
</protein>
<dbReference type="Pfam" id="PF02518">
    <property type="entry name" value="HATPase_c"/>
    <property type="match status" value="1"/>
</dbReference>
<dbReference type="FunFam" id="1.10.287.130:FF:000001">
    <property type="entry name" value="Two-component sensor histidine kinase"/>
    <property type="match status" value="1"/>
</dbReference>
<evidence type="ECO:0000256" key="2">
    <source>
        <dbReference type="ARBA" id="ARBA00012438"/>
    </source>
</evidence>
<dbReference type="PRINTS" id="PR00344">
    <property type="entry name" value="BCTRLSENSOR"/>
</dbReference>
<dbReference type="InterPro" id="IPR036097">
    <property type="entry name" value="HisK_dim/P_sf"/>
</dbReference>
<dbReference type="PROSITE" id="PS50109">
    <property type="entry name" value="HIS_KIN"/>
    <property type="match status" value="1"/>
</dbReference>
<dbReference type="Gene3D" id="1.10.287.130">
    <property type="match status" value="1"/>
</dbReference>
<dbReference type="Pfam" id="PF00512">
    <property type="entry name" value="HisKA"/>
    <property type="match status" value="1"/>
</dbReference>
<evidence type="ECO:0000256" key="5">
    <source>
        <dbReference type="ARBA" id="ARBA00022777"/>
    </source>
</evidence>
<dbReference type="EC" id="2.7.13.3" evidence="2"/>
<dbReference type="AlphaFoldDB" id="A0A412B304"/>
<dbReference type="SMART" id="SM00387">
    <property type="entry name" value="HATPase_c"/>
    <property type="match status" value="1"/>
</dbReference>
<dbReference type="PANTHER" id="PTHR43711:SF1">
    <property type="entry name" value="HISTIDINE KINASE 1"/>
    <property type="match status" value="1"/>
</dbReference>
<dbReference type="GO" id="GO:0000155">
    <property type="term" value="F:phosphorelay sensor kinase activity"/>
    <property type="evidence" value="ECO:0007669"/>
    <property type="project" value="InterPro"/>
</dbReference>
<gene>
    <name evidence="9" type="ORF">DWY96_13220</name>
</gene>
<dbReference type="PANTHER" id="PTHR43711">
    <property type="entry name" value="TWO-COMPONENT HISTIDINE KINASE"/>
    <property type="match status" value="1"/>
</dbReference>
<dbReference type="InterPro" id="IPR004358">
    <property type="entry name" value="Sig_transdc_His_kin-like_C"/>
</dbReference>
<evidence type="ECO:0000256" key="3">
    <source>
        <dbReference type="ARBA" id="ARBA00022553"/>
    </source>
</evidence>
<keyword evidence="4" id="KW-0808">Transferase</keyword>
<dbReference type="CDD" id="cd00075">
    <property type="entry name" value="HATPase"/>
    <property type="match status" value="1"/>
</dbReference>
<accession>A0A412B304</accession>
<keyword evidence="7" id="KW-0472">Membrane</keyword>
<dbReference type="InterPro" id="IPR050736">
    <property type="entry name" value="Sensor_HK_Regulatory"/>
</dbReference>
<name>A0A412B304_9FIRM</name>
<dbReference type="Gene3D" id="3.30.565.10">
    <property type="entry name" value="Histidine kinase-like ATPase, C-terminal domain"/>
    <property type="match status" value="1"/>
</dbReference>
<comment type="caution">
    <text evidence="9">The sequence shown here is derived from an EMBL/GenBank/DDBJ whole genome shotgun (WGS) entry which is preliminary data.</text>
</comment>
<evidence type="ECO:0000256" key="7">
    <source>
        <dbReference type="SAM" id="Phobius"/>
    </source>
</evidence>
<keyword evidence="7" id="KW-0812">Transmembrane</keyword>
<keyword evidence="5 9" id="KW-0418">Kinase</keyword>
<sequence>MYIIRRFLMFPHFTFSGTTYQALHRKLTLFCTCVTQIILLALSALCVFVAKKNIKQGNETAFLTETSSVISHLQEQDVISHQWLNQLQENSSIQIYLFENGTPLFYDQYHQTTADEQLCENALLAAEELTGNPPFFTKNKRLSSHTEYQFNSGDNIPYIASVGSIPKGDSYLNFLILRSLAEQSHQMLSLRIIVIIANIAAFLLLFLFFHFFIRKMLEPVETAQKKQTQFIASASHELRTPLAVVRSGLESVEKCSNEEERNHFLHLMSEETVHMKRLIDDMLLLANSDADTLTIKPEACQPDLLLLDTYEKFEPLAKKNGLHLILTLPEEILPDCFCDIHRTEQIFSIIVDNALCYTPSGGKVTLSCHAENEMLCFLFEDTGCGISEEKKSHIFERFYRADDAHTDREHFGLGLCIAKELTEKQNGNIQVVDAPISGSCFMVQLPCAL</sequence>
<organism evidence="9 10">
    <name type="scientific">Roseburia inulinivorans</name>
    <dbReference type="NCBI Taxonomy" id="360807"/>
    <lineage>
        <taxon>Bacteria</taxon>
        <taxon>Bacillati</taxon>
        <taxon>Bacillota</taxon>
        <taxon>Clostridia</taxon>
        <taxon>Lachnospirales</taxon>
        <taxon>Lachnospiraceae</taxon>
        <taxon>Roseburia</taxon>
    </lineage>
</organism>
<dbReference type="InterPro" id="IPR005467">
    <property type="entry name" value="His_kinase_dom"/>
</dbReference>
<evidence type="ECO:0000313" key="10">
    <source>
        <dbReference type="Proteomes" id="UP000283738"/>
    </source>
</evidence>
<evidence type="ECO:0000256" key="1">
    <source>
        <dbReference type="ARBA" id="ARBA00000085"/>
    </source>
</evidence>
<dbReference type="SUPFAM" id="SSF55874">
    <property type="entry name" value="ATPase domain of HSP90 chaperone/DNA topoisomerase II/histidine kinase"/>
    <property type="match status" value="1"/>
</dbReference>
<feature type="transmembrane region" description="Helical" evidence="7">
    <location>
        <begin position="27"/>
        <end position="50"/>
    </location>
</feature>
<evidence type="ECO:0000256" key="6">
    <source>
        <dbReference type="ARBA" id="ARBA00023012"/>
    </source>
</evidence>
<proteinExistence type="predicted"/>
<dbReference type="InterPro" id="IPR003594">
    <property type="entry name" value="HATPase_dom"/>
</dbReference>
<reference evidence="9 10" key="1">
    <citation type="submission" date="2018-08" db="EMBL/GenBank/DDBJ databases">
        <title>A genome reference for cultivated species of the human gut microbiota.</title>
        <authorList>
            <person name="Zou Y."/>
            <person name="Xue W."/>
            <person name="Luo G."/>
        </authorList>
    </citation>
    <scope>NUCLEOTIDE SEQUENCE [LARGE SCALE GENOMIC DNA]</scope>
    <source>
        <strain evidence="9 10">AF28-15</strain>
    </source>
</reference>
<feature type="domain" description="Histidine kinase" evidence="8">
    <location>
        <begin position="233"/>
        <end position="449"/>
    </location>
</feature>
<dbReference type="SMART" id="SM00388">
    <property type="entry name" value="HisKA"/>
    <property type="match status" value="1"/>
</dbReference>
<evidence type="ECO:0000313" key="9">
    <source>
        <dbReference type="EMBL" id="RGQ46425.1"/>
    </source>
</evidence>
<evidence type="ECO:0000259" key="8">
    <source>
        <dbReference type="PROSITE" id="PS50109"/>
    </source>
</evidence>